<feature type="transmembrane region" description="Helical" evidence="10">
    <location>
        <begin position="154"/>
        <end position="175"/>
    </location>
</feature>
<keyword evidence="4 10" id="KW-0812">Transmembrane</keyword>
<keyword evidence="14" id="KW-1185">Reference proteome</keyword>
<comment type="subcellular location">
    <subcellularLocation>
        <location evidence="1">Membrane</location>
        <topology evidence="1">Multi-pass membrane protein</topology>
    </subcellularLocation>
</comment>
<dbReference type="GO" id="GO:0005886">
    <property type="term" value="C:plasma membrane"/>
    <property type="evidence" value="ECO:0007669"/>
    <property type="project" value="TreeGrafter"/>
</dbReference>
<gene>
    <name evidence="13" type="ORF">PHAVU_010G119900g</name>
</gene>
<feature type="compositionally biased region" description="Basic residues" evidence="9">
    <location>
        <begin position="182"/>
        <end position="202"/>
    </location>
</feature>
<sequence>MEAQSSQQTQVIEISGDFPDGGRKICGEAPCGFADAGSIIKDSEERSISMRKLLMAVILCVIFMTVEVVGGIKANSLAILTDAAHLLSDVAAFAISLFSLWAAGWEATPRQSYGFFRIEILGALVSIQLIWLLAGILVYEAIDRIIAGPKSVDGFLMFLVSAFGLVVNIIMALLLGHDHGHGHGHGHGHAHGHGHSHSHSHSHGFTVSTHHDATKHTKDEHHHTHDDHTDHHDEKHSKDAIHHTHEDHLHHHDHEELAQPLLDESKVETKKKQRNINVQGAYLHVLGDSIQSIGVMIGGAVIWYKPEWQIVDLICTLIFSVIVLVTTINMLRNILEVLMESTPREIDATQLERGLLDMEDVVAVHELHIWAITVGKVLLACHVKIRREADADVVLDKVIDYIKRVYNISHVTIQIER</sequence>
<dbReference type="EMBL" id="CM002297">
    <property type="protein sequence ID" value="ESW07319.1"/>
    <property type="molecule type" value="Genomic_DNA"/>
</dbReference>
<evidence type="ECO:0000313" key="13">
    <source>
        <dbReference type="EMBL" id="ESW07321.1"/>
    </source>
</evidence>
<feature type="region of interest" description="Disordered" evidence="9">
    <location>
        <begin position="181"/>
        <end position="253"/>
    </location>
</feature>
<keyword evidence="6 10" id="KW-1133">Transmembrane helix</keyword>
<keyword evidence="3" id="KW-0813">Transport</keyword>
<dbReference type="Gene3D" id="1.20.1510.10">
    <property type="entry name" value="Cation efflux protein transmembrane domain"/>
    <property type="match status" value="1"/>
</dbReference>
<feature type="transmembrane region" description="Helical" evidence="10">
    <location>
        <begin position="310"/>
        <end position="331"/>
    </location>
</feature>
<evidence type="ECO:0000256" key="2">
    <source>
        <dbReference type="ARBA" id="ARBA00008873"/>
    </source>
</evidence>
<feature type="compositionally biased region" description="Basic and acidic residues" evidence="9">
    <location>
        <begin position="209"/>
        <end position="253"/>
    </location>
</feature>
<dbReference type="STRING" id="3885.V7ASX8"/>
<dbReference type="OMA" id="GHEKMLH"/>
<evidence type="ECO:0000256" key="4">
    <source>
        <dbReference type="ARBA" id="ARBA00022692"/>
    </source>
</evidence>
<dbReference type="InterPro" id="IPR027469">
    <property type="entry name" value="Cation_efflux_TMD_sf"/>
</dbReference>
<dbReference type="NCBIfam" id="TIGR01297">
    <property type="entry name" value="CDF"/>
    <property type="match status" value="1"/>
</dbReference>
<evidence type="ECO:0000256" key="7">
    <source>
        <dbReference type="ARBA" id="ARBA00023065"/>
    </source>
</evidence>
<name>V7ASX8_PHAVU</name>
<comment type="similarity">
    <text evidence="2">Belongs to the cation diffusion facilitator (CDF) transporter (TC 2.A.4) family. SLC30A subfamily.</text>
</comment>
<reference evidence="14" key="2">
    <citation type="journal article" date="2014" name="Nat. Genet.">
        <title>A reference genome for common bean and genome-wide analysis of dual domestications.</title>
        <authorList>
            <person name="Schmutz J."/>
            <person name="McClean P.E."/>
            <person name="Mamidi S."/>
            <person name="Wu G.A."/>
            <person name="Cannon S.B."/>
            <person name="Grimwood J."/>
            <person name="Jenkins J."/>
            <person name="Shu S."/>
            <person name="Song Q."/>
            <person name="Chavarro C."/>
            <person name="Torres-Torres M."/>
            <person name="Geffroy V."/>
            <person name="Moghaddam S.M."/>
            <person name="Gao D."/>
            <person name="Abernathy B."/>
            <person name="Barry K."/>
            <person name="Blair M."/>
            <person name="Brick M.A."/>
            <person name="Chovatia M."/>
            <person name="Gepts P."/>
            <person name="Goodstein D.M."/>
            <person name="Gonzales M."/>
            <person name="Hellsten U."/>
            <person name="Hyten D.L."/>
            <person name="Jia G."/>
            <person name="Kelly J.D."/>
            <person name="Kudrna D."/>
            <person name="Lee R."/>
            <person name="Richard M.M."/>
            <person name="Miklas P.N."/>
            <person name="Osorno J.M."/>
            <person name="Rodrigues J."/>
            <person name="Thareau V."/>
            <person name="Urrea C.A."/>
            <person name="Wang M."/>
            <person name="Yu Y."/>
            <person name="Zhang M."/>
            <person name="Wing R.A."/>
            <person name="Cregan P.B."/>
            <person name="Rokhsar D.S."/>
            <person name="Jackson S.A."/>
        </authorList>
    </citation>
    <scope>NUCLEOTIDE SEQUENCE [LARGE SCALE GENOMIC DNA]</scope>
    <source>
        <strain evidence="14">cv. G19833</strain>
    </source>
</reference>
<evidence type="ECO:0000256" key="6">
    <source>
        <dbReference type="ARBA" id="ARBA00022989"/>
    </source>
</evidence>
<dbReference type="Gramene" id="ESW07319">
    <property type="protein sequence ID" value="ESW07319"/>
    <property type="gene ID" value="PHAVU_010G119900g"/>
</dbReference>
<feature type="transmembrane region" description="Helical" evidence="10">
    <location>
        <begin position="281"/>
        <end position="304"/>
    </location>
</feature>
<evidence type="ECO:0008006" key="15">
    <source>
        <dbReference type="Google" id="ProtNLM"/>
    </source>
</evidence>
<feature type="domain" description="Cation efflux protein transmembrane" evidence="11">
    <location>
        <begin position="54"/>
        <end position="339"/>
    </location>
</feature>
<dbReference type="EMBL" id="CM002297">
    <property type="protein sequence ID" value="ESW07321.1"/>
    <property type="molecule type" value="Genomic_DNA"/>
</dbReference>
<dbReference type="SUPFAM" id="SSF161111">
    <property type="entry name" value="Cation efflux protein transmembrane domain-like"/>
    <property type="match status" value="1"/>
</dbReference>
<feature type="transmembrane region" description="Helical" evidence="10">
    <location>
        <begin position="53"/>
        <end position="72"/>
    </location>
</feature>
<evidence type="ECO:0000259" key="11">
    <source>
        <dbReference type="Pfam" id="PF01545"/>
    </source>
</evidence>
<reference evidence="13" key="1">
    <citation type="submission" date="2013-04" db="EMBL/GenBank/DDBJ databases">
        <authorList>
            <person name="Schmutz J."/>
            <person name="McClean P."/>
            <person name="Shu S."/>
            <person name="Cregan P."/>
            <person name="Rokhsar D."/>
            <person name="Jackson S."/>
        </authorList>
    </citation>
    <scope>NUCLEOTIDE SEQUENCE</scope>
</reference>
<dbReference type="InterPro" id="IPR027470">
    <property type="entry name" value="Cation_efflux_CTD"/>
</dbReference>
<dbReference type="EMBL" id="CM002297">
    <property type="protein sequence ID" value="ESW07320.1"/>
    <property type="molecule type" value="Genomic_DNA"/>
</dbReference>
<dbReference type="InterPro" id="IPR058533">
    <property type="entry name" value="Cation_efflux_TM"/>
</dbReference>
<proteinExistence type="inferred from homology"/>
<dbReference type="Gramene" id="ESW07318">
    <property type="protein sequence ID" value="ESW07318"/>
    <property type="gene ID" value="PHAVU_010G119900g"/>
</dbReference>
<dbReference type="AlphaFoldDB" id="V7ASX8"/>
<evidence type="ECO:0000256" key="3">
    <source>
        <dbReference type="ARBA" id="ARBA00022448"/>
    </source>
</evidence>
<dbReference type="PANTHER" id="PTHR11562:SF88">
    <property type="entry name" value="METAL TOLERANCE PROTEIN 1"/>
    <property type="match status" value="1"/>
</dbReference>
<evidence type="ECO:0000256" key="1">
    <source>
        <dbReference type="ARBA" id="ARBA00004141"/>
    </source>
</evidence>
<dbReference type="GO" id="GO:0005385">
    <property type="term" value="F:zinc ion transmembrane transporter activity"/>
    <property type="evidence" value="ECO:0007669"/>
    <property type="project" value="TreeGrafter"/>
</dbReference>
<keyword evidence="7" id="KW-0406">Ion transport</keyword>
<keyword evidence="5" id="KW-0864">Zinc transport</keyword>
<dbReference type="InterPro" id="IPR002524">
    <property type="entry name" value="Cation_efflux"/>
</dbReference>
<dbReference type="InterPro" id="IPR036837">
    <property type="entry name" value="Cation_efflux_CTD_sf"/>
</dbReference>
<accession>V7ASX8</accession>
<dbReference type="PANTHER" id="PTHR11562">
    <property type="entry name" value="CATION EFFLUX PROTEIN/ ZINC TRANSPORTER"/>
    <property type="match status" value="1"/>
</dbReference>
<dbReference type="Gramene" id="ESW07320">
    <property type="protein sequence ID" value="ESW07320"/>
    <property type="gene ID" value="PHAVU_010G119900g"/>
</dbReference>
<dbReference type="OrthoDB" id="9944568at2759"/>
<dbReference type="eggNOG" id="KOG1482">
    <property type="taxonomic scope" value="Eukaryota"/>
</dbReference>
<evidence type="ECO:0000259" key="12">
    <source>
        <dbReference type="Pfam" id="PF16916"/>
    </source>
</evidence>
<dbReference type="Pfam" id="PF01545">
    <property type="entry name" value="Cation_efflux"/>
    <property type="match status" value="1"/>
</dbReference>
<evidence type="ECO:0000256" key="10">
    <source>
        <dbReference type="SAM" id="Phobius"/>
    </source>
</evidence>
<dbReference type="EMBL" id="CM002297">
    <property type="protein sequence ID" value="ESW07318.1"/>
    <property type="molecule type" value="Genomic_DNA"/>
</dbReference>
<dbReference type="Pfam" id="PF16916">
    <property type="entry name" value="ZT_dimer"/>
    <property type="match status" value="1"/>
</dbReference>
<evidence type="ECO:0000256" key="5">
    <source>
        <dbReference type="ARBA" id="ARBA00022906"/>
    </source>
</evidence>
<dbReference type="InterPro" id="IPR050681">
    <property type="entry name" value="CDF/SLC30A"/>
</dbReference>
<feature type="transmembrane region" description="Helical" evidence="10">
    <location>
        <begin position="115"/>
        <end position="142"/>
    </location>
</feature>
<keyword evidence="8 10" id="KW-0472">Membrane</keyword>
<evidence type="ECO:0000256" key="8">
    <source>
        <dbReference type="ARBA" id="ARBA00023136"/>
    </source>
</evidence>
<keyword evidence="5" id="KW-0862">Zinc</keyword>
<dbReference type="SMR" id="V7ASX8"/>
<protein>
    <recommendedName>
        <fullName evidence="15">Metal tolerance protein 1-like</fullName>
    </recommendedName>
</protein>
<dbReference type="Proteomes" id="UP000000226">
    <property type="component" value="Chromosome 10"/>
</dbReference>
<feature type="transmembrane region" description="Helical" evidence="10">
    <location>
        <begin position="84"/>
        <end position="103"/>
    </location>
</feature>
<organism evidence="13 14">
    <name type="scientific">Phaseolus vulgaris</name>
    <name type="common">Kidney bean</name>
    <name type="synonym">French bean</name>
    <dbReference type="NCBI Taxonomy" id="3885"/>
    <lineage>
        <taxon>Eukaryota</taxon>
        <taxon>Viridiplantae</taxon>
        <taxon>Streptophyta</taxon>
        <taxon>Embryophyta</taxon>
        <taxon>Tracheophyta</taxon>
        <taxon>Spermatophyta</taxon>
        <taxon>Magnoliopsida</taxon>
        <taxon>eudicotyledons</taxon>
        <taxon>Gunneridae</taxon>
        <taxon>Pentapetalae</taxon>
        <taxon>rosids</taxon>
        <taxon>fabids</taxon>
        <taxon>Fabales</taxon>
        <taxon>Fabaceae</taxon>
        <taxon>Papilionoideae</taxon>
        <taxon>50 kb inversion clade</taxon>
        <taxon>NPAAA clade</taxon>
        <taxon>indigoferoid/millettioid clade</taxon>
        <taxon>Phaseoleae</taxon>
        <taxon>Phaseolus</taxon>
    </lineage>
</organism>
<dbReference type="Gramene" id="ESW07321">
    <property type="protein sequence ID" value="ESW07321"/>
    <property type="gene ID" value="PHAVU_010G119900g"/>
</dbReference>
<feature type="domain" description="Cation efflux protein cytoplasmic" evidence="12">
    <location>
        <begin position="343"/>
        <end position="416"/>
    </location>
</feature>
<dbReference type="SUPFAM" id="SSF160240">
    <property type="entry name" value="Cation efflux protein cytoplasmic domain-like"/>
    <property type="match status" value="1"/>
</dbReference>
<evidence type="ECO:0000313" key="14">
    <source>
        <dbReference type="Proteomes" id="UP000000226"/>
    </source>
</evidence>
<evidence type="ECO:0000256" key="9">
    <source>
        <dbReference type="SAM" id="MobiDB-lite"/>
    </source>
</evidence>